<comment type="catalytic activity">
    <reaction evidence="2">
        <text>2 GTP = 3',3'-c-di-GMP + 2 diphosphate</text>
        <dbReference type="Rhea" id="RHEA:24898"/>
        <dbReference type="ChEBI" id="CHEBI:33019"/>
        <dbReference type="ChEBI" id="CHEBI:37565"/>
        <dbReference type="ChEBI" id="CHEBI:58805"/>
        <dbReference type="EC" id="2.7.7.65"/>
    </reaction>
</comment>
<dbReference type="Gene3D" id="3.30.70.270">
    <property type="match status" value="1"/>
</dbReference>
<reference evidence="4 5" key="1">
    <citation type="submission" date="2017-08" db="EMBL/GenBank/DDBJ databases">
        <authorList>
            <person name="de Groot N.N."/>
        </authorList>
    </citation>
    <scope>NUCLEOTIDE SEQUENCE [LARGE SCALE GENOMIC DNA]</scope>
    <source>
        <strain evidence="4 5">HM2</strain>
    </source>
</reference>
<organism evidence="4 5">
    <name type="scientific">Fibrobacter succinogenes</name>
    <name type="common">Bacteroides succinogenes</name>
    <dbReference type="NCBI Taxonomy" id="833"/>
    <lineage>
        <taxon>Bacteria</taxon>
        <taxon>Pseudomonadati</taxon>
        <taxon>Fibrobacterota</taxon>
        <taxon>Fibrobacteria</taxon>
        <taxon>Fibrobacterales</taxon>
        <taxon>Fibrobacteraceae</taxon>
        <taxon>Fibrobacter</taxon>
    </lineage>
</organism>
<dbReference type="SMART" id="SM00267">
    <property type="entry name" value="GGDEF"/>
    <property type="match status" value="1"/>
</dbReference>
<dbReference type="PANTHER" id="PTHR45138">
    <property type="entry name" value="REGULATORY COMPONENTS OF SENSORY TRANSDUCTION SYSTEM"/>
    <property type="match status" value="1"/>
</dbReference>
<sequence>MDMQLTFEDVASALSLDYECVFFVDNETNQYAMFAFRGKHTKLGLTDTRDFWADTKVNVEAVVYPEDKQSFSEHINRETLLKAIQDDNAFNFKYRLLVEGEPVWFQMKAVLGRSQGREYLIIGVTNIDKQERERLELEQKASKSKVYGQIVMALAERYDALYMVDLVTDHFAQYKSERLFCELSITVEGDDFFNQLKKDAMQVIYSEDIPLITAALEREAFLRELDEHGVFSMTYRLNSPNGPMYVNLVAVYADKNHVVISVTNVDAQVRREQKIREEASANYEKARHDDLTGIRNKNAYGEFEKKLDEQIRCGKDIEFAIALCDVNGLKTVNDTQGHKTGDIYIRDAAKLICETFKHSPVFRVGGDEFVVVLRGSDFTNREELSQQFYETVKRNAEEDKVIVACGISVYDKAHDKNTAAVFERADAMMYRNKMSLKGGRDEIINTIIRTIGARMNI</sequence>
<dbReference type="EMBL" id="UHJL01000001">
    <property type="protein sequence ID" value="SUQ19890.1"/>
    <property type="molecule type" value="Genomic_DNA"/>
</dbReference>
<dbReference type="InterPro" id="IPR029787">
    <property type="entry name" value="Nucleotide_cyclase"/>
</dbReference>
<dbReference type="AlphaFoldDB" id="A0A380RWG2"/>
<dbReference type="InterPro" id="IPR043128">
    <property type="entry name" value="Rev_trsase/Diguanyl_cyclase"/>
</dbReference>
<evidence type="ECO:0000256" key="2">
    <source>
        <dbReference type="ARBA" id="ARBA00034247"/>
    </source>
</evidence>
<dbReference type="EC" id="2.7.7.65" evidence="1"/>
<dbReference type="PANTHER" id="PTHR45138:SF9">
    <property type="entry name" value="DIGUANYLATE CYCLASE DGCM-RELATED"/>
    <property type="match status" value="1"/>
</dbReference>
<gene>
    <name evidence="4" type="ORF">SAMN05661053_1134</name>
</gene>
<evidence type="ECO:0000313" key="4">
    <source>
        <dbReference type="EMBL" id="SUQ19890.1"/>
    </source>
</evidence>
<dbReference type="SUPFAM" id="SSF55073">
    <property type="entry name" value="Nucleotide cyclase"/>
    <property type="match status" value="1"/>
</dbReference>
<accession>A0A380RWG2</accession>
<dbReference type="Pfam" id="PF00990">
    <property type="entry name" value="GGDEF"/>
    <property type="match status" value="1"/>
</dbReference>
<dbReference type="GO" id="GO:0052621">
    <property type="term" value="F:diguanylate cyclase activity"/>
    <property type="evidence" value="ECO:0007669"/>
    <property type="project" value="UniProtKB-EC"/>
</dbReference>
<evidence type="ECO:0000313" key="5">
    <source>
        <dbReference type="Proteomes" id="UP000255423"/>
    </source>
</evidence>
<proteinExistence type="predicted"/>
<name>A0A380RWG2_FIBSU</name>
<dbReference type="RefSeq" id="WP_109572392.1">
    <property type="nucleotide sequence ID" value="NZ_UHJL01000001.1"/>
</dbReference>
<dbReference type="NCBIfam" id="TIGR00254">
    <property type="entry name" value="GGDEF"/>
    <property type="match status" value="1"/>
</dbReference>
<evidence type="ECO:0000256" key="1">
    <source>
        <dbReference type="ARBA" id="ARBA00012528"/>
    </source>
</evidence>
<dbReference type="PROSITE" id="PS50887">
    <property type="entry name" value="GGDEF"/>
    <property type="match status" value="1"/>
</dbReference>
<dbReference type="Proteomes" id="UP000255423">
    <property type="component" value="Unassembled WGS sequence"/>
</dbReference>
<evidence type="ECO:0000259" key="3">
    <source>
        <dbReference type="PROSITE" id="PS50887"/>
    </source>
</evidence>
<dbReference type="InterPro" id="IPR050469">
    <property type="entry name" value="Diguanylate_Cyclase"/>
</dbReference>
<protein>
    <recommendedName>
        <fullName evidence="1">diguanylate cyclase</fullName>
        <ecNumber evidence="1">2.7.7.65</ecNumber>
    </recommendedName>
</protein>
<dbReference type="CDD" id="cd01949">
    <property type="entry name" value="GGDEF"/>
    <property type="match status" value="1"/>
</dbReference>
<dbReference type="InterPro" id="IPR000160">
    <property type="entry name" value="GGDEF_dom"/>
</dbReference>
<feature type="domain" description="GGDEF" evidence="3">
    <location>
        <begin position="317"/>
        <end position="448"/>
    </location>
</feature>